<dbReference type="InterPro" id="IPR036322">
    <property type="entry name" value="WD40_repeat_dom_sf"/>
</dbReference>
<dbReference type="PROSITE" id="PS50294">
    <property type="entry name" value="WD_REPEATS_REGION"/>
    <property type="match status" value="6"/>
</dbReference>
<dbReference type="SUPFAM" id="SSF50978">
    <property type="entry name" value="WD40 repeat-like"/>
    <property type="match status" value="1"/>
</dbReference>
<feature type="repeat" description="WD" evidence="3">
    <location>
        <begin position="371"/>
        <end position="402"/>
    </location>
</feature>
<evidence type="ECO:0000313" key="6">
    <source>
        <dbReference type="Proteomes" id="UP000308267"/>
    </source>
</evidence>
<dbReference type="InterPro" id="IPR020472">
    <property type="entry name" value="WD40_PAC1"/>
</dbReference>
<dbReference type="PROSITE" id="PS00678">
    <property type="entry name" value="WD_REPEATS_1"/>
    <property type="match status" value="2"/>
</dbReference>
<organism evidence="5 6">
    <name type="scientific">Opisthorchis felineus</name>
    <dbReference type="NCBI Taxonomy" id="147828"/>
    <lineage>
        <taxon>Eukaryota</taxon>
        <taxon>Metazoa</taxon>
        <taxon>Spiralia</taxon>
        <taxon>Lophotrochozoa</taxon>
        <taxon>Platyhelminthes</taxon>
        <taxon>Trematoda</taxon>
        <taxon>Digenea</taxon>
        <taxon>Opisthorchiida</taxon>
        <taxon>Opisthorchiata</taxon>
        <taxon>Opisthorchiidae</taxon>
        <taxon>Opisthorchis</taxon>
    </lineage>
</organism>
<evidence type="ECO:0008006" key="7">
    <source>
        <dbReference type="Google" id="ProtNLM"/>
    </source>
</evidence>
<sequence length="674" mass="76144">MDLEKCKYYLKAETILDESNQRFVCESAEPDDLGDLDEEANFQDIITKSFQRRSSDLSEILHHGNDAIYTAEVYGRVDEFIRHYLLSNAFFETLNSFQVEWFTKLHKGQIQQEALLEVPDIYQENRRLREELFRLKKEAEDSCNSYQELSEKAKCYKSERDYHIGKLRRLLKERDMLLNDLKQLRAHYAEYEPIFRQLQQKYEAAMREKSLNQIERDRAVGHADELRSTLLSLQKFGMNTAEDAELEKTNKKSVLTGVNPSTKAKLLAAKLTGQNEENKKVSENLPKIISGGGVSEIPRDKGVNPLLGLVSQSTAYGVCPSSRKLNITIKGHEKAISSLSINPSKSLICSTSDDKQWKIWHLPELTLLLTTKAHKDWISSSDFNPMENILATASGDSTIRVWRYDLTGNPSDLVNFSEEQVEEVDINHNNGNENTATCLAKLLGHAGAVWSVSWHWNGRFLISGGTDSTVRIWDVEMTKTVSQMSSERRQQCRSTFRRQTGTVNSARFLPYGNILVSASTDKTVAIWDARAGICIQTLLGHNHPVTYALFNQQGTLISSCDTSGTVRLWDLRQIGPYGRQTFKEPGSLCQTSLVDLTKVHSSQPSFMVNQLDFELSGDYLVAACADARIYCIEVADGTVTELEGHEDSVQSAVFDYSSNRLYSAGSDGNICGWW</sequence>
<evidence type="ECO:0000313" key="5">
    <source>
        <dbReference type="EMBL" id="TGZ64992.1"/>
    </source>
</evidence>
<dbReference type="PANTHER" id="PTHR14604">
    <property type="entry name" value="WD40 REPEAT PF20"/>
    <property type="match status" value="1"/>
</dbReference>
<feature type="repeat" description="WD" evidence="3">
    <location>
        <begin position="442"/>
        <end position="483"/>
    </location>
</feature>
<evidence type="ECO:0000256" key="1">
    <source>
        <dbReference type="ARBA" id="ARBA00022574"/>
    </source>
</evidence>
<feature type="repeat" description="WD" evidence="3">
    <location>
        <begin position="496"/>
        <end position="537"/>
    </location>
</feature>
<gene>
    <name evidence="5" type="ORF">CRM22_006087</name>
</gene>
<proteinExistence type="predicted"/>
<keyword evidence="1 3" id="KW-0853">WD repeat</keyword>
<evidence type="ECO:0000256" key="3">
    <source>
        <dbReference type="PROSITE-ProRule" id="PRU00221"/>
    </source>
</evidence>
<dbReference type="Gene3D" id="2.130.10.10">
    <property type="entry name" value="YVTN repeat-like/Quinoprotein amine dehydrogenase"/>
    <property type="match status" value="3"/>
</dbReference>
<dbReference type="PRINTS" id="PR00320">
    <property type="entry name" value="GPROTEINBRPT"/>
</dbReference>
<feature type="coiled-coil region" evidence="4">
    <location>
        <begin position="129"/>
        <end position="187"/>
    </location>
</feature>
<keyword evidence="6" id="KW-1185">Reference proteome</keyword>
<dbReference type="Proteomes" id="UP000308267">
    <property type="component" value="Unassembled WGS sequence"/>
</dbReference>
<dbReference type="InterPro" id="IPR015943">
    <property type="entry name" value="WD40/YVTN_repeat-like_dom_sf"/>
</dbReference>
<accession>A0A4S2LMS9</accession>
<name>A0A4S2LMS9_OPIFE</name>
<dbReference type="PROSITE" id="PS50082">
    <property type="entry name" value="WD_REPEATS_2"/>
    <property type="match status" value="6"/>
</dbReference>
<dbReference type="OrthoDB" id="538223at2759"/>
<dbReference type="SMART" id="SM00320">
    <property type="entry name" value="WD40"/>
    <property type="match status" value="7"/>
</dbReference>
<comment type="caution">
    <text evidence="5">The sequence shown here is derived from an EMBL/GenBank/DDBJ whole genome shotgun (WGS) entry which is preliminary data.</text>
</comment>
<dbReference type="InterPro" id="IPR050995">
    <property type="entry name" value="WD-F-box_domain-protein"/>
</dbReference>
<keyword evidence="2" id="KW-0677">Repeat</keyword>
<evidence type="ECO:0000256" key="4">
    <source>
        <dbReference type="SAM" id="Coils"/>
    </source>
</evidence>
<dbReference type="InterPro" id="IPR001680">
    <property type="entry name" value="WD40_rpt"/>
</dbReference>
<feature type="repeat" description="WD" evidence="3">
    <location>
        <begin position="329"/>
        <end position="370"/>
    </location>
</feature>
<evidence type="ECO:0000256" key="2">
    <source>
        <dbReference type="ARBA" id="ARBA00022737"/>
    </source>
</evidence>
<dbReference type="Pfam" id="PF00400">
    <property type="entry name" value="WD40"/>
    <property type="match status" value="6"/>
</dbReference>
<dbReference type="EMBL" id="SJOL01006567">
    <property type="protein sequence ID" value="TGZ64992.1"/>
    <property type="molecule type" value="Genomic_DNA"/>
</dbReference>
<dbReference type="InterPro" id="IPR019775">
    <property type="entry name" value="WD40_repeat_CS"/>
</dbReference>
<dbReference type="AlphaFoldDB" id="A0A4S2LMS9"/>
<protein>
    <recommendedName>
        <fullName evidence="7">Sperm-associated antigen 16 protein</fullName>
    </recommendedName>
</protein>
<dbReference type="STRING" id="147828.A0A4S2LMS9"/>
<reference evidence="5 6" key="1">
    <citation type="journal article" date="2019" name="BMC Genomics">
        <title>New insights from Opisthorchis felineus genome: update on genomics of the epidemiologically important liver flukes.</title>
        <authorList>
            <person name="Ershov N.I."/>
            <person name="Mordvinov V.A."/>
            <person name="Prokhortchouk E.B."/>
            <person name="Pakharukova M.Y."/>
            <person name="Gunbin K.V."/>
            <person name="Ustyantsev K."/>
            <person name="Genaev M.A."/>
            <person name="Blinov A.G."/>
            <person name="Mazur A."/>
            <person name="Boulygina E."/>
            <person name="Tsygankova S."/>
            <person name="Khrameeva E."/>
            <person name="Chekanov N."/>
            <person name="Fan G."/>
            <person name="Xiao A."/>
            <person name="Zhang H."/>
            <person name="Xu X."/>
            <person name="Yang H."/>
            <person name="Solovyev V."/>
            <person name="Lee S.M."/>
            <person name="Liu X."/>
            <person name="Afonnikov D.A."/>
            <person name="Skryabin K.G."/>
        </authorList>
    </citation>
    <scope>NUCLEOTIDE SEQUENCE [LARGE SCALE GENOMIC DNA]</scope>
    <source>
        <strain evidence="5">AK-0245</strain>
        <tissue evidence="5">Whole organism</tissue>
    </source>
</reference>
<dbReference type="CDD" id="cd00200">
    <property type="entry name" value="WD40"/>
    <property type="match status" value="1"/>
</dbReference>
<keyword evidence="4" id="KW-0175">Coiled coil</keyword>
<feature type="repeat" description="WD" evidence="3">
    <location>
        <begin position="538"/>
        <end position="572"/>
    </location>
</feature>
<feature type="repeat" description="WD" evidence="3">
    <location>
        <begin position="642"/>
        <end position="674"/>
    </location>
</feature>
<dbReference type="PANTHER" id="PTHR14604:SF3">
    <property type="entry name" value="SPERM-ASSOCIATED ANTIGEN 16 PROTEIN"/>
    <property type="match status" value="1"/>
</dbReference>